<keyword evidence="3" id="KW-1185">Reference proteome</keyword>
<dbReference type="EMBL" id="MQVX01000001">
    <property type="protein sequence ID" value="PQJ15970.1"/>
    <property type="molecule type" value="Genomic_DNA"/>
</dbReference>
<keyword evidence="1" id="KW-1133">Transmembrane helix</keyword>
<dbReference type="InterPro" id="IPR047928">
    <property type="entry name" value="Perm_prefix_1"/>
</dbReference>
<evidence type="ECO:0000313" key="3">
    <source>
        <dbReference type="Proteomes" id="UP000239366"/>
    </source>
</evidence>
<organism evidence="2 3">
    <name type="scientific">Aureicoccus marinus</name>
    <dbReference type="NCBI Taxonomy" id="754435"/>
    <lineage>
        <taxon>Bacteria</taxon>
        <taxon>Pseudomonadati</taxon>
        <taxon>Bacteroidota</taxon>
        <taxon>Flavobacteriia</taxon>
        <taxon>Flavobacteriales</taxon>
        <taxon>Flavobacteriaceae</taxon>
        <taxon>Aureicoccus</taxon>
    </lineage>
</organism>
<sequence length="239" mass="27325">MEHRTTFNVKDSLNLTTFSLEDSLNLWKKELAKSSVMTTENIEELESHLRDEMDELTLTGLSLEEAFIIAKKRIGSTNTLTREFYKVNRKYHLKSKLMPYLQGILLLLVFQSAQNIIQSVSALVGSYFDMSAYYISYISPGIELLLLVSGLLFFFRGNKYKKLSILKSTPLLISFVLLIKISEFALGVNASRLVNPRTFGLLRYNHIILDLLLLSLLLAISGHLFYSIRKNNTKQFQNG</sequence>
<keyword evidence="1" id="KW-0472">Membrane</keyword>
<evidence type="ECO:0000313" key="2">
    <source>
        <dbReference type="EMBL" id="PQJ15970.1"/>
    </source>
</evidence>
<feature type="transmembrane region" description="Helical" evidence="1">
    <location>
        <begin position="207"/>
        <end position="226"/>
    </location>
</feature>
<keyword evidence="1" id="KW-0812">Transmembrane</keyword>
<feature type="transmembrane region" description="Helical" evidence="1">
    <location>
        <begin position="97"/>
        <end position="117"/>
    </location>
</feature>
<gene>
    <name evidence="2" type="ORF">BST99_09735</name>
</gene>
<proteinExistence type="predicted"/>
<dbReference type="RefSeq" id="WP_146106263.1">
    <property type="nucleotide sequence ID" value="NZ_MQVX01000001.1"/>
</dbReference>
<comment type="caution">
    <text evidence="2">The sequence shown here is derived from an EMBL/GenBank/DDBJ whole genome shotgun (WGS) entry which is preliminary data.</text>
</comment>
<feature type="transmembrane region" description="Helical" evidence="1">
    <location>
        <begin position="169"/>
        <end position="187"/>
    </location>
</feature>
<dbReference type="Proteomes" id="UP000239366">
    <property type="component" value="Unassembled WGS sequence"/>
</dbReference>
<evidence type="ECO:0000256" key="1">
    <source>
        <dbReference type="SAM" id="Phobius"/>
    </source>
</evidence>
<accession>A0A2S7T7R8</accession>
<dbReference type="AlphaFoldDB" id="A0A2S7T7R8"/>
<feature type="transmembrane region" description="Helical" evidence="1">
    <location>
        <begin position="137"/>
        <end position="157"/>
    </location>
</feature>
<dbReference type="NCBIfam" id="NF038403">
    <property type="entry name" value="perm_prefix_1"/>
    <property type="match status" value="1"/>
</dbReference>
<dbReference type="OrthoDB" id="765662at2"/>
<reference evidence="3" key="1">
    <citation type="submission" date="2016-11" db="EMBL/GenBank/DDBJ databases">
        <title>Trade-off between light-utilization and light-protection in marine flavobacteria.</title>
        <authorList>
            <person name="Kumagai Y."/>
            <person name="Yoshizawa S."/>
            <person name="Kogure K."/>
        </authorList>
    </citation>
    <scope>NUCLEOTIDE SEQUENCE [LARGE SCALE GENOMIC DNA]</scope>
    <source>
        <strain evidence="3">SG-18</strain>
    </source>
</reference>
<protein>
    <submittedName>
        <fullName evidence="2">Uncharacterized protein</fullName>
    </submittedName>
</protein>
<name>A0A2S7T7R8_9FLAO</name>